<evidence type="ECO:0000313" key="1">
    <source>
        <dbReference type="EMBL" id="OQP45165.1"/>
    </source>
</evidence>
<accession>A0A1V9EGY5</accession>
<dbReference type="EMBL" id="LVXG01000032">
    <property type="protein sequence ID" value="OQP45165.1"/>
    <property type="molecule type" value="Genomic_DNA"/>
</dbReference>
<gene>
    <name evidence="1" type="ORF">A4H97_33035</name>
</gene>
<evidence type="ECO:0000313" key="2">
    <source>
        <dbReference type="Proteomes" id="UP000192610"/>
    </source>
</evidence>
<dbReference type="Proteomes" id="UP000192610">
    <property type="component" value="Unassembled WGS sequence"/>
</dbReference>
<reference evidence="2" key="1">
    <citation type="submission" date="2016-04" db="EMBL/GenBank/DDBJ databases">
        <authorList>
            <person name="Chen L."/>
            <person name="Zhuang W."/>
            <person name="Wang G."/>
        </authorList>
    </citation>
    <scope>NUCLEOTIDE SEQUENCE [LARGE SCALE GENOMIC DNA]</scope>
    <source>
        <strain evidence="2">17621</strain>
    </source>
</reference>
<dbReference type="AlphaFoldDB" id="A0A1V9EGY5"/>
<sequence length="82" mass="9396">MTSEQIEKFLEKNTENAPVKVSFKTRNPVVGLFITTGDYTELKAKNFWRIVGEANLERYYKSKDQSLARIFSGTDMTKLSAL</sequence>
<comment type="caution">
    <text evidence="1">The sequence shown here is derived from an EMBL/GenBank/DDBJ whole genome shotgun (WGS) entry which is preliminary data.</text>
</comment>
<name>A0A1V9EGY5_9BACT</name>
<protein>
    <submittedName>
        <fullName evidence="1">Short-chain dehydrogenase</fullName>
    </submittedName>
</protein>
<dbReference type="RefSeq" id="WP_081202428.1">
    <property type="nucleotide sequence ID" value="NZ_FOCZ01000025.1"/>
</dbReference>
<proteinExistence type="predicted"/>
<organism evidence="1 2">
    <name type="scientific">Niastella yeongjuensis</name>
    <dbReference type="NCBI Taxonomy" id="354355"/>
    <lineage>
        <taxon>Bacteria</taxon>
        <taxon>Pseudomonadati</taxon>
        <taxon>Bacteroidota</taxon>
        <taxon>Chitinophagia</taxon>
        <taxon>Chitinophagales</taxon>
        <taxon>Chitinophagaceae</taxon>
        <taxon>Niastella</taxon>
    </lineage>
</organism>
<dbReference type="OrthoDB" id="678591at2"/>
<dbReference type="STRING" id="354355.SAMN05660816_06767"/>
<keyword evidence="2" id="KW-1185">Reference proteome</keyword>